<evidence type="ECO:0000313" key="4">
    <source>
        <dbReference type="RefSeq" id="XP_035688849.1"/>
    </source>
</evidence>
<dbReference type="PANTHER" id="PTHR33096">
    <property type="entry name" value="CXC2 DOMAIN-CONTAINING PROTEIN"/>
    <property type="match status" value="1"/>
</dbReference>
<protein>
    <submittedName>
        <fullName evidence="4">Uncharacterized protein LOC118424401</fullName>
    </submittedName>
</protein>
<dbReference type="Pfam" id="PF18758">
    <property type="entry name" value="KDZ"/>
    <property type="match status" value="1"/>
</dbReference>
<feature type="compositionally biased region" description="Low complexity" evidence="1">
    <location>
        <begin position="43"/>
        <end position="59"/>
    </location>
</feature>
<dbReference type="InterPro" id="IPR040521">
    <property type="entry name" value="KDZ"/>
</dbReference>
<reference evidence="3" key="1">
    <citation type="journal article" date="2020" name="Nat. Ecol. Evol.">
        <title>Deeply conserved synteny resolves early events in vertebrate evolution.</title>
        <authorList>
            <person name="Simakov O."/>
            <person name="Marletaz F."/>
            <person name="Yue J.X."/>
            <person name="O'Connell B."/>
            <person name="Jenkins J."/>
            <person name="Brandt A."/>
            <person name="Calef R."/>
            <person name="Tung C.H."/>
            <person name="Huang T.K."/>
            <person name="Schmutz J."/>
            <person name="Satoh N."/>
            <person name="Yu J.K."/>
            <person name="Putnam N.H."/>
            <person name="Green R.E."/>
            <person name="Rokhsar D.S."/>
        </authorList>
    </citation>
    <scope>NUCLEOTIDE SEQUENCE [LARGE SCALE GENOMIC DNA]</scope>
    <source>
        <strain evidence="3">S238N-H82</strain>
    </source>
</reference>
<feature type="region of interest" description="Disordered" evidence="1">
    <location>
        <begin position="33"/>
        <end position="70"/>
    </location>
</feature>
<dbReference type="KEGG" id="bfo:118424401"/>
<dbReference type="RefSeq" id="XP_035688849.1">
    <property type="nucleotide sequence ID" value="XM_035832956.1"/>
</dbReference>
<accession>A0A9J7N414</accession>
<evidence type="ECO:0000259" key="2">
    <source>
        <dbReference type="Pfam" id="PF18803"/>
    </source>
</evidence>
<dbReference type="GeneID" id="118424401"/>
<sequence length="904" mass="103151">MASISKRRRKTTLGFFVPGTKVTIYDDNGRKRTHWVQVNPGGTSTARPTTSTSTTSTATDQHLAQSSEASEIPVEPASYTQIKEALKEAWAEKRDDLIKTAIQSAVPPTSMCYLCEEEVLTAPLIFCKDCSPLGVFCFRCFEKIHKSPSLHCAEEWKDGCFQPYVYNRPLVLPHQKNCHSSSYKPLRVFDQNGRLQHLDVAVCRCGYETELQTLLKLGLWGATPTNPKTAFSVSLLEWLVWLCREAQVSTLAFCKAVRWKNDLTLNEMNSLHRALTGECIAEFRHFQHRLESMKDLSPSLDGGISCPACPKNDGEQIIAIDANFGLVRKASSGTSSAPPLHGQSMFLEDEKLKEFLADYYDEEKPSEDCSHFKAGQCLRSKAQHQKLDVTGVFGSVCRHNIPLKFLNMFHGERFGYPVFLIRNLLRDAKLRNIKLKIIYDVACSLKAHLRKSKDKEIKEMLPQLSLAVDVFHSYGHTPLCQVQYNTRRLEGYGLTDGEGVESLWSYLRRFARITKEMTPAHRFEKLSDALVHFAMRKAIDIEVTLKDKMRNTKMTETIADENLKEAMSHAGVPVSLDDIKRWQEMETELMKKKKQPSTSTCAKWMKEYAGKLVRHHKLGKKIQECQDDSALQVHHSAFLKLESTLKGIEGEHGITRWQQSSPEFKAALKDLDIEERKQRLSTLQSVSCQRSFLISLKGRYPDGQEIALKLSKQIRSTNNKLSKAIQAYNTIPWSPQTGEFPPRLNFSQATDPTWATYQMLGPSMSEPGLPYSIKRKAIDAVSMKERAAEERQMIKEEMVRVWRHFQGEYDCTEKAVRHCQQNDSMKAEQAMLLQHVIRLEKRLSRMHGVFKQFIVLPDPPSSHIPMYSDLVLDSSEAEYISVDDYEEYFSEEEEEEGEEEEGEI</sequence>
<organism evidence="3 4">
    <name type="scientific">Branchiostoma floridae</name>
    <name type="common">Florida lancelet</name>
    <name type="synonym">Amphioxus</name>
    <dbReference type="NCBI Taxonomy" id="7739"/>
    <lineage>
        <taxon>Eukaryota</taxon>
        <taxon>Metazoa</taxon>
        <taxon>Chordata</taxon>
        <taxon>Cephalochordata</taxon>
        <taxon>Leptocardii</taxon>
        <taxon>Amphioxiformes</taxon>
        <taxon>Branchiostomatidae</taxon>
        <taxon>Branchiostoma</taxon>
    </lineage>
</organism>
<proteinExistence type="predicted"/>
<reference evidence="4" key="2">
    <citation type="submission" date="2025-08" db="UniProtKB">
        <authorList>
            <consortium name="RefSeq"/>
        </authorList>
    </citation>
    <scope>IDENTIFICATION</scope>
    <source>
        <strain evidence="4">S238N-H82</strain>
        <tissue evidence="4">Testes</tissue>
    </source>
</reference>
<dbReference type="Proteomes" id="UP000001554">
    <property type="component" value="Chromosome 10"/>
</dbReference>
<feature type="domain" description="CxC2-like cysteine cluster KDZ transposase-associated" evidence="2">
    <location>
        <begin position="174"/>
        <end position="262"/>
    </location>
</feature>
<dbReference type="OMA" id="CINCEGW"/>
<dbReference type="PANTHER" id="PTHR33096:SF1">
    <property type="entry name" value="CXC1-LIKE CYSTEINE CLUSTER ASSOCIATED WITH KDZ TRANSPOSASES DOMAIN-CONTAINING PROTEIN"/>
    <property type="match status" value="1"/>
</dbReference>
<dbReference type="AlphaFoldDB" id="A0A9J7N414"/>
<name>A0A9J7N414_BRAFL</name>
<keyword evidence="3" id="KW-1185">Reference proteome</keyword>
<gene>
    <name evidence="4" type="primary">LOC118424401</name>
</gene>
<feature type="compositionally biased region" description="Polar residues" evidence="1">
    <location>
        <begin position="60"/>
        <end position="69"/>
    </location>
</feature>
<dbReference type="OrthoDB" id="10063408at2759"/>
<evidence type="ECO:0000256" key="1">
    <source>
        <dbReference type="SAM" id="MobiDB-lite"/>
    </source>
</evidence>
<evidence type="ECO:0000313" key="3">
    <source>
        <dbReference type="Proteomes" id="UP000001554"/>
    </source>
</evidence>
<dbReference type="InterPro" id="IPR041457">
    <property type="entry name" value="CxC2_KDZ-assoc"/>
</dbReference>
<dbReference type="Pfam" id="PF18803">
    <property type="entry name" value="CxC2"/>
    <property type="match status" value="1"/>
</dbReference>